<sequence length="444" mass="50293">MLLKEKMIKLCLIVIVTAVVAVGSVKKADAKMDVFLHTQRSESRLIEIAIPKFTFLGKDAENFGWRAARIINRDLKFSGYFKTNNNYDFMAQASRRDSREGKVDFEEWRSLASDFLVKGNLRVDRTGSMVLEVRVYDLQMKKLTFSKRYIGPRAIFRQIAHQFSDDFVKKLIGEKGVARSRIAFISRVMGYKELFVMDYDGYSPRAITSDRSIVILPDWNPVSDVILFTTYKYRNPDLYAIDLKAKARYPISRKIGLNVTGEWSPNGKKVLFSLSKKGNSEIYICNSDGSDLVQLTHSRAIETSPTWSPDSKRIVYTSDRTGSPQIYIMHVDGSQRRRLSFKGGYNDGASWSPKEDIITYSSLIQGRFNIVVQDVRDGAVSQLTSRSGTNEAPTWSPNGNHIVFSSNRSKKKQIYIMNADGLNQTQVTHLEGGGHTPTWGPSPK</sequence>
<dbReference type="GO" id="GO:0042597">
    <property type="term" value="C:periplasmic space"/>
    <property type="evidence" value="ECO:0007669"/>
    <property type="project" value="UniProtKB-SubCell"/>
</dbReference>
<comment type="subcellular location">
    <subcellularLocation>
        <location evidence="1">Periplasm</location>
    </subcellularLocation>
</comment>
<organism evidence="6">
    <name type="scientific">hydrothermal vent metagenome</name>
    <dbReference type="NCBI Taxonomy" id="652676"/>
    <lineage>
        <taxon>unclassified sequences</taxon>
        <taxon>metagenomes</taxon>
        <taxon>ecological metagenomes</taxon>
    </lineage>
</organism>
<dbReference type="InterPro" id="IPR014167">
    <property type="entry name" value="Tol-Pal_TolB"/>
</dbReference>
<dbReference type="InterPro" id="IPR011659">
    <property type="entry name" value="WD40"/>
</dbReference>
<accession>A0A3B1C1D8</accession>
<comment type="similarity">
    <text evidence="2">Belongs to the TolB family.</text>
</comment>
<dbReference type="InterPro" id="IPR007195">
    <property type="entry name" value="TolB_N"/>
</dbReference>
<proteinExistence type="inferred from homology"/>
<dbReference type="SUPFAM" id="SSF52964">
    <property type="entry name" value="TolB, N-terminal domain"/>
    <property type="match status" value="1"/>
</dbReference>
<keyword evidence="4" id="KW-0574">Periplasm</keyword>
<reference evidence="6" key="1">
    <citation type="submission" date="2018-06" db="EMBL/GenBank/DDBJ databases">
        <authorList>
            <person name="Zhirakovskaya E."/>
        </authorList>
    </citation>
    <scope>NUCLEOTIDE SEQUENCE</scope>
</reference>
<keyword evidence="3" id="KW-0732">Signal</keyword>
<dbReference type="SUPFAM" id="SSF69304">
    <property type="entry name" value="Tricorn protease N-terminal domain"/>
    <property type="match status" value="1"/>
</dbReference>
<evidence type="ECO:0000256" key="1">
    <source>
        <dbReference type="ARBA" id="ARBA00004418"/>
    </source>
</evidence>
<dbReference type="InterPro" id="IPR011042">
    <property type="entry name" value="6-blade_b-propeller_TolB-like"/>
</dbReference>
<evidence type="ECO:0000313" key="6">
    <source>
        <dbReference type="EMBL" id="VAX21902.1"/>
    </source>
</evidence>
<evidence type="ECO:0000256" key="2">
    <source>
        <dbReference type="ARBA" id="ARBA00009820"/>
    </source>
</evidence>
<dbReference type="GO" id="GO:0017038">
    <property type="term" value="P:protein import"/>
    <property type="evidence" value="ECO:0007669"/>
    <property type="project" value="InterPro"/>
</dbReference>
<evidence type="ECO:0000256" key="3">
    <source>
        <dbReference type="ARBA" id="ARBA00022729"/>
    </source>
</evidence>
<feature type="domain" description="TolB N-terminal" evidence="5">
    <location>
        <begin position="44"/>
        <end position="142"/>
    </location>
</feature>
<dbReference type="Gene3D" id="2.120.10.30">
    <property type="entry name" value="TolB, C-terminal domain"/>
    <property type="match status" value="1"/>
</dbReference>
<dbReference type="PANTHER" id="PTHR36842:SF1">
    <property type="entry name" value="PROTEIN TOLB"/>
    <property type="match status" value="1"/>
</dbReference>
<dbReference type="AlphaFoldDB" id="A0A3B1C1D8"/>
<dbReference type="NCBIfam" id="TIGR02800">
    <property type="entry name" value="propeller_TolB"/>
    <property type="match status" value="1"/>
</dbReference>
<dbReference type="Pfam" id="PF04052">
    <property type="entry name" value="TolB_N"/>
    <property type="match status" value="1"/>
</dbReference>
<name>A0A3B1C1D8_9ZZZZ</name>
<evidence type="ECO:0000259" key="5">
    <source>
        <dbReference type="Pfam" id="PF04052"/>
    </source>
</evidence>
<dbReference type="Gene3D" id="3.40.50.10070">
    <property type="entry name" value="TolB, N-terminal domain"/>
    <property type="match status" value="1"/>
</dbReference>
<evidence type="ECO:0000256" key="4">
    <source>
        <dbReference type="ARBA" id="ARBA00022764"/>
    </source>
</evidence>
<dbReference type="PANTHER" id="PTHR36842">
    <property type="entry name" value="PROTEIN TOLB HOMOLOG"/>
    <property type="match status" value="1"/>
</dbReference>
<dbReference type="Pfam" id="PF07676">
    <property type="entry name" value="PD40"/>
    <property type="match status" value="3"/>
</dbReference>
<protein>
    <submittedName>
        <fullName evidence="6">Tol-Pal system beta propeller repeat protein TolB</fullName>
    </submittedName>
</protein>
<dbReference type="EMBL" id="UOGE01000070">
    <property type="protein sequence ID" value="VAX21902.1"/>
    <property type="molecule type" value="Genomic_DNA"/>
</dbReference>
<gene>
    <name evidence="6" type="ORF">MNBD_NITROSPINAE02-1123</name>
</gene>